<sequence length="614" mass="70219">MDLNIDLRQSLQCMRKNDEMCDVCILSKEGTKYPAHKLILAASSPVFKVMVTKDFKELQSKEIHLRDIEDSLMTTILDFMYTGELSMTNENALDLFMLADRMELANLFTSCTRYIKDHIDANNCLGVQQIAERYNQLKLNDFAESYLLRHFQVFASTEDFLDLTSSELIKILWRDELNVEKEEYLIDFILKWVDHDLENRNGELEKLMKGLRFPLMNFDFIEGKFRTHPRWKTNKKMAKLVKTIYKGCFQIFHRINFDPYPSLKCLRYQYRLPSQVIFLYGGWNRGRTLDTTECFNIKTGYWSPASHLKDETEGRSYFGIDQLNGEVYMAGGYNGRSYLNTIRKFNPSTKEWASITPMHYRRCFTSALAYNSNLYVLAGFDGVRRLTSVEKYCPKNKQWTVISPLNVPRSDAAAVVHRGRMYIFGGYAGDALNSGEIYDAERDNWTHITNMNVKRSGASAVSFPEENKIMVIGGYNGTSRVATVEIYDPVTNRWTIGPPMSQERSNFATCVIENKLYVMGGYTGSTTLRDVEIFDLKDNTWQFGRPIGAGRSAMKAICLDIAKADEFFEGGLDPVPWMNNNGAAEGGARNEGSLYEINTLEGLAASSSDSNESQ</sequence>
<dbReference type="InterPro" id="IPR011333">
    <property type="entry name" value="SKP1/BTB/POZ_sf"/>
</dbReference>
<dbReference type="Pfam" id="PF01344">
    <property type="entry name" value="Kelch_1"/>
    <property type="match status" value="2"/>
</dbReference>
<keyword evidence="2" id="KW-0677">Repeat</keyword>
<name>A0A7M5X377_9CNID</name>
<dbReference type="GeneID" id="136821483"/>
<dbReference type="Gene3D" id="1.25.40.420">
    <property type="match status" value="1"/>
</dbReference>
<dbReference type="SMART" id="SM00875">
    <property type="entry name" value="BACK"/>
    <property type="match status" value="1"/>
</dbReference>
<dbReference type="OrthoDB" id="5946597at2759"/>
<evidence type="ECO:0000313" key="5">
    <source>
        <dbReference type="Proteomes" id="UP000594262"/>
    </source>
</evidence>
<dbReference type="SUPFAM" id="SSF54695">
    <property type="entry name" value="POZ domain"/>
    <property type="match status" value="1"/>
</dbReference>
<dbReference type="InterPro" id="IPR011705">
    <property type="entry name" value="BACK"/>
</dbReference>
<feature type="domain" description="BTB" evidence="3">
    <location>
        <begin position="21"/>
        <end position="89"/>
    </location>
</feature>
<dbReference type="SMART" id="SM00612">
    <property type="entry name" value="Kelch"/>
    <property type="match status" value="6"/>
</dbReference>
<dbReference type="InterPro" id="IPR011043">
    <property type="entry name" value="Gal_Oxase/kelch_b-propeller"/>
</dbReference>
<dbReference type="Gene3D" id="2.120.10.80">
    <property type="entry name" value="Kelch-type beta propeller"/>
    <property type="match status" value="2"/>
</dbReference>
<dbReference type="SMART" id="SM00225">
    <property type="entry name" value="BTB"/>
    <property type="match status" value="1"/>
</dbReference>
<organism evidence="4 5">
    <name type="scientific">Clytia hemisphaerica</name>
    <dbReference type="NCBI Taxonomy" id="252671"/>
    <lineage>
        <taxon>Eukaryota</taxon>
        <taxon>Metazoa</taxon>
        <taxon>Cnidaria</taxon>
        <taxon>Hydrozoa</taxon>
        <taxon>Hydroidolina</taxon>
        <taxon>Leptothecata</taxon>
        <taxon>Obeliida</taxon>
        <taxon>Clytiidae</taxon>
        <taxon>Clytia</taxon>
    </lineage>
</organism>
<accession>A0A7M5X377</accession>
<evidence type="ECO:0000259" key="3">
    <source>
        <dbReference type="PROSITE" id="PS50097"/>
    </source>
</evidence>
<dbReference type="PANTHER" id="PTHR45632:SF3">
    <property type="entry name" value="KELCH-LIKE PROTEIN 32"/>
    <property type="match status" value="1"/>
</dbReference>
<dbReference type="FunFam" id="1.25.40.420:FF:000001">
    <property type="entry name" value="Kelch-like family member 12"/>
    <property type="match status" value="1"/>
</dbReference>
<dbReference type="Proteomes" id="UP000594262">
    <property type="component" value="Unplaced"/>
</dbReference>
<dbReference type="PANTHER" id="PTHR45632">
    <property type="entry name" value="LD33804P"/>
    <property type="match status" value="1"/>
</dbReference>
<proteinExistence type="predicted"/>
<dbReference type="EnsemblMetazoa" id="CLYHEMT017158.1">
    <property type="protein sequence ID" value="CLYHEMP017158.1"/>
    <property type="gene ID" value="CLYHEMG017158"/>
</dbReference>
<dbReference type="SUPFAM" id="SSF50965">
    <property type="entry name" value="Galactose oxidase, central domain"/>
    <property type="match status" value="1"/>
</dbReference>
<dbReference type="Pfam" id="PF24681">
    <property type="entry name" value="Kelch_KLHDC2_KLHL20_DRC7"/>
    <property type="match status" value="1"/>
</dbReference>
<dbReference type="InterPro" id="IPR000210">
    <property type="entry name" value="BTB/POZ_dom"/>
</dbReference>
<dbReference type="InterPro" id="IPR006652">
    <property type="entry name" value="Kelch_1"/>
</dbReference>
<dbReference type="InterPro" id="IPR017096">
    <property type="entry name" value="BTB-kelch_protein"/>
</dbReference>
<evidence type="ECO:0000256" key="2">
    <source>
        <dbReference type="ARBA" id="ARBA00022737"/>
    </source>
</evidence>
<dbReference type="Pfam" id="PF07707">
    <property type="entry name" value="BACK"/>
    <property type="match status" value="1"/>
</dbReference>
<dbReference type="InterPro" id="IPR015915">
    <property type="entry name" value="Kelch-typ_b-propeller"/>
</dbReference>
<dbReference type="AlphaFoldDB" id="A0A7M5X377"/>
<reference evidence="4" key="1">
    <citation type="submission" date="2021-01" db="UniProtKB">
        <authorList>
            <consortium name="EnsemblMetazoa"/>
        </authorList>
    </citation>
    <scope>IDENTIFICATION</scope>
</reference>
<keyword evidence="1" id="KW-0880">Kelch repeat</keyword>
<dbReference type="RefSeq" id="XP_066933815.1">
    <property type="nucleotide sequence ID" value="XM_067077714.1"/>
</dbReference>
<evidence type="ECO:0000256" key="1">
    <source>
        <dbReference type="ARBA" id="ARBA00022441"/>
    </source>
</evidence>
<protein>
    <recommendedName>
        <fullName evidence="3">BTB domain-containing protein</fullName>
    </recommendedName>
</protein>
<dbReference type="PIRSF" id="PIRSF037037">
    <property type="entry name" value="Kelch-like_protein_gigaxonin"/>
    <property type="match status" value="1"/>
</dbReference>
<dbReference type="PROSITE" id="PS50097">
    <property type="entry name" value="BTB"/>
    <property type="match status" value="1"/>
</dbReference>
<evidence type="ECO:0000313" key="4">
    <source>
        <dbReference type="EnsemblMetazoa" id="CLYHEMP017158.1"/>
    </source>
</evidence>
<dbReference type="Pfam" id="PF00651">
    <property type="entry name" value="BTB"/>
    <property type="match status" value="1"/>
</dbReference>
<keyword evidence="5" id="KW-1185">Reference proteome</keyword>
<dbReference type="Gene3D" id="3.30.710.10">
    <property type="entry name" value="Potassium Channel Kv1.1, Chain A"/>
    <property type="match status" value="1"/>
</dbReference>